<gene>
    <name evidence="11" type="ORF">pdam_00014824</name>
</gene>
<feature type="repeat" description="WD" evidence="8">
    <location>
        <begin position="359"/>
        <end position="400"/>
    </location>
</feature>
<dbReference type="InterPro" id="IPR036322">
    <property type="entry name" value="WD40_repeat_dom_sf"/>
</dbReference>
<dbReference type="InterPro" id="IPR019775">
    <property type="entry name" value="WD40_repeat_CS"/>
</dbReference>
<evidence type="ECO:0000256" key="3">
    <source>
        <dbReference type="ARBA" id="ARBA00022490"/>
    </source>
</evidence>
<evidence type="ECO:0000256" key="6">
    <source>
        <dbReference type="ARBA" id="ARBA00023242"/>
    </source>
</evidence>
<dbReference type="SUPFAM" id="SSF50978">
    <property type="entry name" value="WD40 repeat-like"/>
    <property type="match status" value="1"/>
</dbReference>
<dbReference type="PROSITE" id="PS50294">
    <property type="entry name" value="WD_REPEATS_REGION"/>
    <property type="match status" value="4"/>
</dbReference>
<evidence type="ECO:0000313" key="12">
    <source>
        <dbReference type="Proteomes" id="UP000275408"/>
    </source>
</evidence>
<evidence type="ECO:0000256" key="9">
    <source>
        <dbReference type="SAM" id="Coils"/>
    </source>
</evidence>
<evidence type="ECO:0000256" key="8">
    <source>
        <dbReference type="PROSITE-ProRule" id="PRU00221"/>
    </source>
</evidence>
<feature type="repeat" description="WD" evidence="8">
    <location>
        <begin position="317"/>
        <end position="358"/>
    </location>
</feature>
<sequence length="533" mass="59378">RSTSSSRRQTLEIFQVYVSSARDYNYFTPFPTCCRVMSKQQAGSIKIKPKRLSIRRTARSPNRMGSERLRHDAFDQDRETSLPPEVRSRLWTLFAQIEREFECLHAENIALQERVEALNEKLDLVLNGGEKIPDGEASTDGGPAKPGYGKKPSASQLMSQKLKTTYKASTSKIVSSFKTPNQGPSIECHRARSYAGHRDGVWEVSCARHSSTMIGTASADRSARLWDAETGQCLLKYLGHNGSVNSIRFHPTDAIICTGSGDGTCHIWRALDSTPEQRSHPGSADEAENITDEEIDGFDNVDAGIAAFVLKSPLCELKGHDGAVIAADWFTSGKQVVTASWDRSAKLWDVETAEQVHQLTGHDQELTHTCTHPTQQLIVTSSTDTTFRLWDFRTPSIHSVNVFQGHSDTVRSTAFTTKDIVVSGSDDRTVKVWDLKNMRSPLTTISTDSSINRLSVSPVNNVIALPHDNRHIRLFDISGVRLARLPRRNGQGHQRMVCCTSWGEETSAKACNLFSCGFDRRVLGWQVREEKDK</sequence>
<reference evidence="11 12" key="1">
    <citation type="journal article" date="2018" name="Sci. Rep.">
        <title>Comparative analysis of the Pocillopora damicornis genome highlights role of immune system in coral evolution.</title>
        <authorList>
            <person name="Cunning R."/>
            <person name="Bay R.A."/>
            <person name="Gillette P."/>
            <person name="Baker A.C."/>
            <person name="Traylor-Knowles N."/>
        </authorList>
    </citation>
    <scope>NUCLEOTIDE SEQUENCE [LARGE SCALE GENOMIC DNA]</scope>
    <source>
        <strain evidence="11">RSMAS</strain>
        <tissue evidence="11">Whole animal</tissue>
    </source>
</reference>
<dbReference type="InterPro" id="IPR001680">
    <property type="entry name" value="WD40_rpt"/>
</dbReference>
<comment type="caution">
    <text evidence="11">The sequence shown here is derived from an EMBL/GenBank/DDBJ whole genome shotgun (WGS) entry which is preliminary data.</text>
</comment>
<proteinExistence type="predicted"/>
<keyword evidence="3" id="KW-0963">Cytoplasm</keyword>
<dbReference type="EMBL" id="RCHS01001329">
    <property type="protein sequence ID" value="RMX54091.1"/>
    <property type="molecule type" value="Genomic_DNA"/>
</dbReference>
<dbReference type="PANTHER" id="PTHR19855">
    <property type="entry name" value="WD40 REPEAT PROTEIN 12, 37"/>
    <property type="match status" value="1"/>
</dbReference>
<dbReference type="InterPro" id="IPR015943">
    <property type="entry name" value="WD40/YVTN_repeat-like_dom_sf"/>
</dbReference>
<feature type="region of interest" description="Disordered" evidence="10">
    <location>
        <begin position="131"/>
        <end position="156"/>
    </location>
</feature>
<keyword evidence="5" id="KW-0677">Repeat</keyword>
<comment type="subcellular location">
    <subcellularLocation>
        <location evidence="2">Cytoplasm</location>
    </subcellularLocation>
    <subcellularLocation>
        <location evidence="1">Nucleus</location>
    </subcellularLocation>
</comment>
<evidence type="ECO:0000256" key="4">
    <source>
        <dbReference type="ARBA" id="ARBA00022574"/>
    </source>
</evidence>
<feature type="coiled-coil region" evidence="9">
    <location>
        <begin position="94"/>
        <end position="121"/>
    </location>
</feature>
<evidence type="ECO:0000256" key="2">
    <source>
        <dbReference type="ARBA" id="ARBA00004496"/>
    </source>
</evidence>
<keyword evidence="12" id="KW-1185">Reference proteome</keyword>
<dbReference type="PANTHER" id="PTHR19855:SF12">
    <property type="entry name" value="WD REPEAT-CONTAINING PROTEIN 37"/>
    <property type="match status" value="1"/>
</dbReference>
<feature type="non-terminal residue" evidence="11">
    <location>
        <position position="1"/>
    </location>
</feature>
<accession>A0A3M6UK87</accession>
<dbReference type="AlphaFoldDB" id="A0A3M6UK87"/>
<evidence type="ECO:0000256" key="10">
    <source>
        <dbReference type="SAM" id="MobiDB-lite"/>
    </source>
</evidence>
<dbReference type="Proteomes" id="UP000275408">
    <property type="component" value="Unassembled WGS sequence"/>
</dbReference>
<name>A0A3M6UK87_POCDA</name>
<dbReference type="GO" id="GO:0005634">
    <property type="term" value="C:nucleus"/>
    <property type="evidence" value="ECO:0007669"/>
    <property type="project" value="UniProtKB-SubCell"/>
</dbReference>
<dbReference type="PROSITE" id="PS00678">
    <property type="entry name" value="WD_REPEATS_1"/>
    <property type="match status" value="3"/>
</dbReference>
<dbReference type="Pfam" id="PF00400">
    <property type="entry name" value="WD40"/>
    <property type="match status" value="5"/>
</dbReference>
<feature type="repeat" description="WD" evidence="8">
    <location>
        <begin position="237"/>
        <end position="268"/>
    </location>
</feature>
<keyword evidence="6" id="KW-0539">Nucleus</keyword>
<evidence type="ECO:0000256" key="5">
    <source>
        <dbReference type="ARBA" id="ARBA00022737"/>
    </source>
</evidence>
<evidence type="ECO:0000256" key="1">
    <source>
        <dbReference type="ARBA" id="ARBA00004123"/>
    </source>
</evidence>
<dbReference type="PROSITE" id="PS50082">
    <property type="entry name" value="WD_REPEATS_2"/>
    <property type="match status" value="5"/>
</dbReference>
<keyword evidence="4 8" id="KW-0853">WD repeat</keyword>
<dbReference type="OrthoDB" id="9984207at2759"/>
<dbReference type="PRINTS" id="PR00320">
    <property type="entry name" value="GPROTEINBRPT"/>
</dbReference>
<evidence type="ECO:0000256" key="7">
    <source>
        <dbReference type="ARBA" id="ARBA00040954"/>
    </source>
</evidence>
<feature type="compositionally biased region" description="Low complexity" evidence="10">
    <location>
        <begin position="141"/>
        <end position="152"/>
    </location>
</feature>
<organism evidence="11 12">
    <name type="scientific">Pocillopora damicornis</name>
    <name type="common">Cauliflower coral</name>
    <name type="synonym">Millepora damicornis</name>
    <dbReference type="NCBI Taxonomy" id="46731"/>
    <lineage>
        <taxon>Eukaryota</taxon>
        <taxon>Metazoa</taxon>
        <taxon>Cnidaria</taxon>
        <taxon>Anthozoa</taxon>
        <taxon>Hexacorallia</taxon>
        <taxon>Scleractinia</taxon>
        <taxon>Astrocoeniina</taxon>
        <taxon>Pocilloporidae</taxon>
        <taxon>Pocillopora</taxon>
    </lineage>
</organism>
<dbReference type="CDD" id="cd00200">
    <property type="entry name" value="WD40"/>
    <property type="match status" value="1"/>
</dbReference>
<feature type="repeat" description="WD" evidence="8">
    <location>
        <begin position="403"/>
        <end position="443"/>
    </location>
</feature>
<protein>
    <recommendedName>
        <fullName evidence="7">WD repeat-containing protein 37</fullName>
    </recommendedName>
</protein>
<evidence type="ECO:0000313" key="11">
    <source>
        <dbReference type="EMBL" id="RMX54091.1"/>
    </source>
</evidence>
<dbReference type="FunFam" id="2.130.10.10:FF:002921">
    <property type="entry name" value="Predicted protein"/>
    <property type="match status" value="1"/>
</dbReference>
<dbReference type="GO" id="GO:0005737">
    <property type="term" value="C:cytoplasm"/>
    <property type="evidence" value="ECO:0007669"/>
    <property type="project" value="UniProtKB-SubCell"/>
</dbReference>
<dbReference type="SMART" id="SM00320">
    <property type="entry name" value="WD40"/>
    <property type="match status" value="7"/>
</dbReference>
<dbReference type="Gene3D" id="2.130.10.10">
    <property type="entry name" value="YVTN repeat-like/Quinoprotein amine dehydrogenase"/>
    <property type="match status" value="3"/>
</dbReference>
<dbReference type="STRING" id="46731.A0A3M6UK87"/>
<keyword evidence="9" id="KW-0175">Coiled coil</keyword>
<feature type="repeat" description="WD" evidence="8">
    <location>
        <begin position="194"/>
        <end position="236"/>
    </location>
</feature>
<dbReference type="InterPro" id="IPR020472">
    <property type="entry name" value="WD40_PAC1"/>
</dbReference>